<comment type="caution">
    <text evidence="1">The sequence shown here is derived from an EMBL/GenBank/DDBJ whole genome shotgun (WGS) entry which is preliminary data.</text>
</comment>
<name>A0A9W6Q1G3_9ACTN</name>
<sequence>MPDRTEREGPVLHHLLTQDADLRMVPTDRAELAAAVDRLHEELSAGAAPGRTRVLTRWIGIGHLVLGNHDEARAFLRRALELAVADGDARAVVATGVNSGDAHRYAGDLPAADACYRSALDTARSACPELLDFALQHFGKHLAERGDLLGARAHLREALRLRDAKGDAELIGSTRDALDLVESRLRAAGGGGGA</sequence>
<dbReference type="InterPro" id="IPR011990">
    <property type="entry name" value="TPR-like_helical_dom_sf"/>
</dbReference>
<accession>A0A9W6Q1G3</accession>
<dbReference type="EMBL" id="BSSA01000001">
    <property type="protein sequence ID" value="GLW68215.1"/>
    <property type="molecule type" value="Genomic_DNA"/>
</dbReference>
<dbReference type="Pfam" id="PF13424">
    <property type="entry name" value="TPR_12"/>
    <property type="match status" value="1"/>
</dbReference>
<dbReference type="Proteomes" id="UP001165041">
    <property type="component" value="Unassembled WGS sequence"/>
</dbReference>
<evidence type="ECO:0008006" key="3">
    <source>
        <dbReference type="Google" id="ProtNLM"/>
    </source>
</evidence>
<organism evidence="1 2">
    <name type="scientific">Kitasatospora phosalacinea</name>
    <dbReference type="NCBI Taxonomy" id="2065"/>
    <lineage>
        <taxon>Bacteria</taxon>
        <taxon>Bacillati</taxon>
        <taxon>Actinomycetota</taxon>
        <taxon>Actinomycetes</taxon>
        <taxon>Kitasatosporales</taxon>
        <taxon>Streptomycetaceae</taxon>
        <taxon>Kitasatospora</taxon>
    </lineage>
</organism>
<evidence type="ECO:0000313" key="1">
    <source>
        <dbReference type="EMBL" id="GLW68215.1"/>
    </source>
</evidence>
<reference evidence="1" key="1">
    <citation type="submission" date="2023-02" db="EMBL/GenBank/DDBJ databases">
        <title>Kitasatospora phosalacinea NBRC 14627.</title>
        <authorList>
            <person name="Ichikawa N."/>
            <person name="Sato H."/>
            <person name="Tonouchi N."/>
        </authorList>
    </citation>
    <scope>NUCLEOTIDE SEQUENCE</scope>
    <source>
        <strain evidence="1">NBRC 14627</strain>
    </source>
</reference>
<gene>
    <name evidence="1" type="ORF">Kpho02_05140</name>
</gene>
<dbReference type="Gene3D" id="1.25.40.10">
    <property type="entry name" value="Tetratricopeptide repeat domain"/>
    <property type="match status" value="1"/>
</dbReference>
<protein>
    <recommendedName>
        <fullName evidence="3">Tetratricopeptide repeat protein</fullName>
    </recommendedName>
</protein>
<evidence type="ECO:0000313" key="2">
    <source>
        <dbReference type="Proteomes" id="UP001165041"/>
    </source>
</evidence>
<proteinExistence type="predicted"/>
<dbReference type="SUPFAM" id="SSF48452">
    <property type="entry name" value="TPR-like"/>
    <property type="match status" value="1"/>
</dbReference>
<dbReference type="AlphaFoldDB" id="A0A9W6Q1G3"/>